<sequence length="186" mass="20959">KKNEATNKNTTNLHSHDASILKRVADYEFCEVGNANQDTYERITRKDSKSKCILCVDDNPISLKKVSKLGYSTISATNGQEAVNLIDLEFKLSNTYSCSSNSDIDQIKSHRISLILTECNLPIMSCFDISRVIRAMRPPISNIPIIVLTTFTIEEIQDKCIESGISDYLAKPLKIEELKQVLSKWI</sequence>
<organism evidence="1 2">
    <name type="scientific">Dentiscutata heterogama</name>
    <dbReference type="NCBI Taxonomy" id="1316150"/>
    <lineage>
        <taxon>Eukaryota</taxon>
        <taxon>Fungi</taxon>
        <taxon>Fungi incertae sedis</taxon>
        <taxon>Mucoromycota</taxon>
        <taxon>Glomeromycotina</taxon>
        <taxon>Glomeromycetes</taxon>
        <taxon>Diversisporales</taxon>
        <taxon>Gigasporaceae</taxon>
        <taxon>Dentiscutata</taxon>
    </lineage>
</organism>
<comment type="caution">
    <text evidence="1">The sequence shown here is derived from an EMBL/GenBank/DDBJ whole genome shotgun (WGS) entry which is preliminary data.</text>
</comment>
<keyword evidence="2" id="KW-1185">Reference proteome</keyword>
<gene>
    <name evidence="1" type="ORF">DHETER_LOCUS13241</name>
</gene>
<accession>A0ACA9PXH8</accession>
<name>A0ACA9PXH8_9GLOM</name>
<evidence type="ECO:0000313" key="1">
    <source>
        <dbReference type="EMBL" id="CAG8727784.1"/>
    </source>
</evidence>
<feature type="non-terminal residue" evidence="1">
    <location>
        <position position="186"/>
    </location>
</feature>
<dbReference type="Proteomes" id="UP000789702">
    <property type="component" value="Unassembled WGS sequence"/>
</dbReference>
<reference evidence="1" key="1">
    <citation type="submission" date="2021-06" db="EMBL/GenBank/DDBJ databases">
        <authorList>
            <person name="Kallberg Y."/>
            <person name="Tangrot J."/>
            <person name="Rosling A."/>
        </authorList>
    </citation>
    <scope>NUCLEOTIDE SEQUENCE</scope>
    <source>
        <strain evidence="1">IL203A</strain>
    </source>
</reference>
<feature type="non-terminal residue" evidence="1">
    <location>
        <position position="1"/>
    </location>
</feature>
<dbReference type="EMBL" id="CAJVPU010035432">
    <property type="protein sequence ID" value="CAG8727784.1"/>
    <property type="molecule type" value="Genomic_DNA"/>
</dbReference>
<proteinExistence type="predicted"/>
<evidence type="ECO:0000313" key="2">
    <source>
        <dbReference type="Proteomes" id="UP000789702"/>
    </source>
</evidence>
<protein>
    <submittedName>
        <fullName evidence="1">14302_t:CDS:1</fullName>
    </submittedName>
</protein>